<dbReference type="PANTHER" id="PTHR43719">
    <property type="entry name" value="TWO-COMPONENT HISTIDINE KINASE"/>
    <property type="match status" value="1"/>
</dbReference>
<dbReference type="InterPro" id="IPR001789">
    <property type="entry name" value="Sig_transdc_resp-reg_receiver"/>
</dbReference>
<evidence type="ECO:0000313" key="5">
    <source>
        <dbReference type="Proteomes" id="UP000500961"/>
    </source>
</evidence>
<dbReference type="InterPro" id="IPR050956">
    <property type="entry name" value="2C_system_His_kinase"/>
</dbReference>
<dbReference type="GO" id="GO:0000160">
    <property type="term" value="P:phosphorelay signal transduction system"/>
    <property type="evidence" value="ECO:0007669"/>
    <property type="project" value="InterPro"/>
</dbReference>
<name>A0A7D4CR72_9BACT</name>
<dbReference type="RefSeq" id="WP_173074202.1">
    <property type="nucleotide sequence ID" value="NZ_CP041345.1"/>
</dbReference>
<dbReference type="Pfam" id="PF00072">
    <property type="entry name" value="Response_reg"/>
    <property type="match status" value="1"/>
</dbReference>
<dbReference type="KEGG" id="ttz:FHG85_06595"/>
<evidence type="ECO:0000259" key="3">
    <source>
        <dbReference type="PROSITE" id="PS50110"/>
    </source>
</evidence>
<feature type="domain" description="Response regulatory" evidence="3">
    <location>
        <begin position="9"/>
        <end position="123"/>
    </location>
</feature>
<dbReference type="InterPro" id="IPR011006">
    <property type="entry name" value="CheY-like_superfamily"/>
</dbReference>
<dbReference type="SMART" id="SM00448">
    <property type="entry name" value="REC"/>
    <property type="match status" value="1"/>
</dbReference>
<protein>
    <submittedName>
        <fullName evidence="4">Response regulator</fullName>
    </submittedName>
</protein>
<keyword evidence="5" id="KW-1185">Reference proteome</keyword>
<evidence type="ECO:0000256" key="2">
    <source>
        <dbReference type="PROSITE-ProRule" id="PRU00169"/>
    </source>
</evidence>
<organism evidence="4 5">
    <name type="scientific">Tenuifilum thalassicum</name>
    <dbReference type="NCBI Taxonomy" id="2590900"/>
    <lineage>
        <taxon>Bacteria</taxon>
        <taxon>Pseudomonadati</taxon>
        <taxon>Bacteroidota</taxon>
        <taxon>Bacteroidia</taxon>
        <taxon>Bacteroidales</taxon>
        <taxon>Tenuifilaceae</taxon>
        <taxon>Tenuifilum</taxon>
    </lineage>
</organism>
<dbReference type="AlphaFoldDB" id="A0A7D4CR72"/>
<evidence type="ECO:0000256" key="1">
    <source>
        <dbReference type="ARBA" id="ARBA00022553"/>
    </source>
</evidence>
<proteinExistence type="predicted"/>
<reference evidence="4 5" key="1">
    <citation type="submission" date="2019-07" db="EMBL/GenBank/DDBJ databases">
        <title>Thalassofilum flectens gen. nov., sp. nov., a novel moderate thermophilic anaerobe from a shallow sea hot spring in Kunashir Island (Russia), representing a new family in the order Bacteroidales, and proposal of Thalassofilacea fam. nov.</title>
        <authorList>
            <person name="Kochetkova T.V."/>
            <person name="Podosokorskaya O.A."/>
            <person name="Novikov A."/>
            <person name="Elcheninov A.G."/>
            <person name="Toshchakov S.V."/>
            <person name="Kublanov I.V."/>
        </authorList>
    </citation>
    <scope>NUCLEOTIDE SEQUENCE [LARGE SCALE GENOMIC DNA]</scope>
    <source>
        <strain evidence="4 5">38-H</strain>
    </source>
</reference>
<dbReference type="Proteomes" id="UP000500961">
    <property type="component" value="Chromosome"/>
</dbReference>
<dbReference type="SUPFAM" id="SSF52172">
    <property type="entry name" value="CheY-like"/>
    <property type="match status" value="1"/>
</dbReference>
<dbReference type="Gene3D" id="3.40.50.2300">
    <property type="match status" value="1"/>
</dbReference>
<dbReference type="PANTHER" id="PTHR43719:SF28">
    <property type="entry name" value="PEROXIDE STRESS-ACTIVATED HISTIDINE KINASE MAK1-RELATED"/>
    <property type="match status" value="1"/>
</dbReference>
<gene>
    <name evidence="4" type="ORF">FHG85_06595</name>
</gene>
<evidence type="ECO:0000313" key="4">
    <source>
        <dbReference type="EMBL" id="QKG79945.1"/>
    </source>
</evidence>
<sequence>MERDWNDKTILIVEDDKFNSLIIKNFLSKTKAKLITAFNGEQAVELAREHKPDIILMDIKLPGISGHEATRKIKEFLPNAIIIAQTAFVTDADRNEALESGCSDFLTKPLSSDKIINAIEKFM</sequence>
<dbReference type="EMBL" id="CP041345">
    <property type="protein sequence ID" value="QKG79945.1"/>
    <property type="molecule type" value="Genomic_DNA"/>
</dbReference>
<keyword evidence="1 2" id="KW-0597">Phosphoprotein</keyword>
<dbReference type="CDD" id="cd17546">
    <property type="entry name" value="REC_hyHK_CKI1_RcsC-like"/>
    <property type="match status" value="1"/>
</dbReference>
<accession>A0A7D4CR72</accession>
<dbReference type="PROSITE" id="PS50110">
    <property type="entry name" value="RESPONSE_REGULATORY"/>
    <property type="match status" value="1"/>
</dbReference>
<feature type="modified residue" description="4-aspartylphosphate" evidence="2">
    <location>
        <position position="58"/>
    </location>
</feature>